<dbReference type="EMBL" id="CP012526">
    <property type="protein sequence ID" value="ALC45840.1"/>
    <property type="molecule type" value="Genomic_DNA"/>
</dbReference>
<dbReference type="AlphaFoldDB" id="A0A0M4EKX8"/>
<gene>
    <name evidence="1" type="ORF">Dbus_chr3Rg590</name>
</gene>
<feature type="non-terminal residue" evidence="1">
    <location>
        <position position="1"/>
    </location>
</feature>
<proteinExistence type="predicted"/>
<sequence length="229" mass="25221">ILFKLTGPGPGAYQLPTLVGYEKHDNRKLRNPQYSFGARTNMLGADPGPGPGAYQVDKWTRYGKGGGLQYTMAPQTRIIDKRVAPGPGAHDVHIKPFHKGVNAPAYSIAARNDFSFKKYGPGPSAYKFEIQPIRPQAPIYSMGIQTKLNRKGDSPGPAAYGATDINVKLNRAPQYSMRPPCYIKGENVGPGPIHYNLMYYRPGKTRPAYSFGVHHSPYAPPMIVRCDNM</sequence>
<dbReference type="Proteomes" id="UP000494163">
    <property type="component" value="Chromosome 3R"/>
</dbReference>
<dbReference type="InterPro" id="IPR051291">
    <property type="entry name" value="CIMAP"/>
</dbReference>
<dbReference type="InterPro" id="IPR010736">
    <property type="entry name" value="SHIPPO-rpt"/>
</dbReference>
<evidence type="ECO:0000313" key="1">
    <source>
        <dbReference type="EMBL" id="ALC45840.1"/>
    </source>
</evidence>
<dbReference type="Pfam" id="PF07004">
    <property type="entry name" value="SHIPPO-rpt"/>
    <property type="match status" value="6"/>
</dbReference>
<accession>A0A0M4EKX8</accession>
<dbReference type="PANTHER" id="PTHR21580">
    <property type="entry name" value="SHIPPO-1-RELATED"/>
    <property type="match status" value="1"/>
</dbReference>
<name>A0A0M4EKX8_DROBS</name>
<dbReference type="STRING" id="30019.A0A0M4EKX8"/>
<protein>
    <submittedName>
        <fullName evidence="1">CG10252</fullName>
    </submittedName>
</protein>
<dbReference type="GO" id="GO:0005856">
    <property type="term" value="C:cytoskeleton"/>
    <property type="evidence" value="ECO:0007669"/>
    <property type="project" value="TreeGrafter"/>
</dbReference>
<keyword evidence="2" id="KW-1185">Reference proteome</keyword>
<dbReference type="OrthoDB" id="429991at2759"/>
<organism evidence="1 2">
    <name type="scientific">Drosophila busckii</name>
    <name type="common">Fruit fly</name>
    <dbReference type="NCBI Taxonomy" id="30019"/>
    <lineage>
        <taxon>Eukaryota</taxon>
        <taxon>Metazoa</taxon>
        <taxon>Ecdysozoa</taxon>
        <taxon>Arthropoda</taxon>
        <taxon>Hexapoda</taxon>
        <taxon>Insecta</taxon>
        <taxon>Pterygota</taxon>
        <taxon>Neoptera</taxon>
        <taxon>Endopterygota</taxon>
        <taxon>Diptera</taxon>
        <taxon>Brachycera</taxon>
        <taxon>Muscomorpha</taxon>
        <taxon>Ephydroidea</taxon>
        <taxon>Drosophilidae</taxon>
        <taxon>Drosophila</taxon>
    </lineage>
</organism>
<dbReference type="PANTHER" id="PTHR21580:SF61">
    <property type="entry name" value="AT18965P"/>
    <property type="match status" value="1"/>
</dbReference>
<reference evidence="1 2" key="1">
    <citation type="submission" date="2015-08" db="EMBL/GenBank/DDBJ databases">
        <title>Ancestral chromatin configuration constrains chromatin evolution on differentiating sex chromosomes in Drosophila.</title>
        <authorList>
            <person name="Zhou Q."/>
            <person name="Bachtrog D."/>
        </authorList>
    </citation>
    <scope>NUCLEOTIDE SEQUENCE [LARGE SCALE GENOMIC DNA]</scope>
    <source>
        <tissue evidence="1">Whole larvae</tissue>
    </source>
</reference>
<dbReference type="OMA" id="RMETPSY"/>
<evidence type="ECO:0000313" key="2">
    <source>
        <dbReference type="Proteomes" id="UP000494163"/>
    </source>
</evidence>